<comment type="caution">
    <text evidence="1">The sequence shown here is derived from an EMBL/GenBank/DDBJ whole genome shotgun (WGS) entry which is preliminary data.</text>
</comment>
<organism evidence="1 2">
    <name type="scientific">Alosa alosa</name>
    <name type="common">allis shad</name>
    <dbReference type="NCBI Taxonomy" id="278164"/>
    <lineage>
        <taxon>Eukaryota</taxon>
        <taxon>Metazoa</taxon>
        <taxon>Chordata</taxon>
        <taxon>Craniata</taxon>
        <taxon>Vertebrata</taxon>
        <taxon>Euteleostomi</taxon>
        <taxon>Actinopterygii</taxon>
        <taxon>Neopterygii</taxon>
        <taxon>Teleostei</taxon>
        <taxon>Clupei</taxon>
        <taxon>Clupeiformes</taxon>
        <taxon>Clupeoidei</taxon>
        <taxon>Clupeidae</taxon>
        <taxon>Alosa</taxon>
    </lineage>
</organism>
<feature type="non-terminal residue" evidence="1">
    <location>
        <position position="75"/>
    </location>
</feature>
<dbReference type="AlphaFoldDB" id="A0AAV6FYF4"/>
<name>A0AAV6FYF4_9TELE</name>
<protein>
    <submittedName>
        <fullName evidence="1">Uncharacterized protein</fullName>
    </submittedName>
</protein>
<dbReference type="Proteomes" id="UP000823561">
    <property type="component" value="Chromosome 19"/>
</dbReference>
<dbReference type="EMBL" id="JADWDJ010000019">
    <property type="protein sequence ID" value="KAG5266152.1"/>
    <property type="molecule type" value="Genomic_DNA"/>
</dbReference>
<evidence type="ECO:0000313" key="1">
    <source>
        <dbReference type="EMBL" id="KAG5266152.1"/>
    </source>
</evidence>
<keyword evidence="2" id="KW-1185">Reference proteome</keyword>
<reference evidence="1" key="1">
    <citation type="submission" date="2020-10" db="EMBL/GenBank/DDBJ databases">
        <title>Chromosome-scale genome assembly of the Allis shad, Alosa alosa.</title>
        <authorList>
            <person name="Margot Z."/>
            <person name="Christophe K."/>
            <person name="Cabau C."/>
            <person name="Louis A."/>
            <person name="Berthelot C."/>
            <person name="Parey E."/>
            <person name="Roest Crollius H."/>
            <person name="Montfort J."/>
            <person name="Robinson-Rechavi M."/>
            <person name="Bucao C."/>
            <person name="Bouchez O."/>
            <person name="Gislard M."/>
            <person name="Lluch J."/>
            <person name="Milhes M."/>
            <person name="Lampietro C."/>
            <person name="Lopez Roques C."/>
            <person name="Donnadieu C."/>
            <person name="Braasch I."/>
            <person name="Desvignes T."/>
            <person name="Postlethwait J."/>
            <person name="Bobe J."/>
            <person name="Guiguen Y."/>
        </authorList>
    </citation>
    <scope>NUCLEOTIDE SEQUENCE</scope>
    <source>
        <strain evidence="1">M-15738</strain>
        <tissue evidence="1">Blood</tissue>
    </source>
</reference>
<sequence length="75" mass="8487">MLIFHPNHHIEKSWIYGLLGNFDVVIEACTQRRRLNCPGGGDHFEQQFSQSDQRCSALCQVRSSTLMVLLHSATG</sequence>
<accession>A0AAV6FYF4</accession>
<evidence type="ECO:0000313" key="2">
    <source>
        <dbReference type="Proteomes" id="UP000823561"/>
    </source>
</evidence>
<proteinExistence type="predicted"/>
<gene>
    <name evidence="1" type="ORF">AALO_G00250370</name>
</gene>